<keyword evidence="10" id="KW-0904">Protein phosphatase</keyword>
<proteinExistence type="inferred from homology"/>
<evidence type="ECO:0000256" key="1">
    <source>
        <dbReference type="ARBA" id="ARBA00022435"/>
    </source>
</evidence>
<dbReference type="GO" id="GO:0006097">
    <property type="term" value="P:glyoxylate cycle"/>
    <property type="evidence" value="ECO:0007669"/>
    <property type="project" value="UniProtKB-KW"/>
</dbReference>
<dbReference type="GO" id="GO:0016208">
    <property type="term" value="F:AMP binding"/>
    <property type="evidence" value="ECO:0007669"/>
    <property type="project" value="TreeGrafter"/>
</dbReference>
<dbReference type="GO" id="GO:0004674">
    <property type="term" value="F:protein serine/threonine kinase activity"/>
    <property type="evidence" value="ECO:0007669"/>
    <property type="project" value="UniProtKB-KW"/>
</dbReference>
<evidence type="ECO:0000256" key="10">
    <source>
        <dbReference type="ARBA" id="ARBA00022912"/>
    </source>
</evidence>
<dbReference type="GO" id="GO:0006006">
    <property type="term" value="P:glucose metabolic process"/>
    <property type="evidence" value="ECO:0007669"/>
    <property type="project" value="InterPro"/>
</dbReference>
<evidence type="ECO:0000256" key="5">
    <source>
        <dbReference type="ARBA" id="ARBA00022679"/>
    </source>
</evidence>
<keyword evidence="2" id="KW-0963">Cytoplasm</keyword>
<dbReference type="AlphaFoldDB" id="A0A6J6Q7L2"/>
<protein>
    <submittedName>
        <fullName evidence="13">Unannotated protein</fullName>
    </submittedName>
</protein>
<gene>
    <name evidence="13" type="ORF">UFOPK2399_01784</name>
</gene>
<keyword evidence="5" id="KW-0808">Transferase</keyword>
<evidence type="ECO:0000256" key="4">
    <source>
        <dbReference type="ARBA" id="ARBA00022532"/>
    </source>
</evidence>
<dbReference type="Pfam" id="PF06315">
    <property type="entry name" value="AceK_kinase"/>
    <property type="match status" value="1"/>
</dbReference>
<keyword evidence="6" id="KW-0547">Nucleotide-binding</keyword>
<sequence length="605" mass="70174">MSGRVVYPDLNNAEHDLMRRIGSSEALAHRAAEILLDGIDRHFETLREASAEARQRFETGNWAAAGPALRARLEYYDERLAETIDRLDAEVAIRRRDDDFWRRIKHHYTGLMIDHKRPELAETFFNSVITRVQRSTYVRHPLIYSRATISTEHIPADPPVYRSYYPTEHGFRETLVQIFQDFGWKRPFTDLERDTGYVVRALTEQTAEWVEQDPNHQIQVLSSAFYRNKAAYVIGKVVNGNFETPFVVPVIHDEQGGLMLDTVLLASSDLSMLFSLSRAYFLVELDVPSGYVEFLSGIMPHSLRSELYSALGFLKQGKTLFFRDLVHHLRQSNDLFVEAPGTRGQVMHVFNLPSYRYVFKIIKDVFGPTKNIDRDTVKQKFRMVREVDRVGRLADAVEFENLALPLNRFAPELLEELQRVAASSIEIVGDDLIVKHCYVERRMTPLNVYLDHATPAELDRVVRGYGNAIRELAIANIFAGDLLWRNFGVTRHGRVVFYDYDELEYLTDCRFRRVPEPPNPEAEMSSEPWYAASPGDVFPEEFETFLLGDPRVRELFLKYHAQLLTPEFWIECQRRVEAGEVVEFFPYHESLRFFRRYGDQALVPA</sequence>
<keyword evidence="9" id="KW-0067">ATP-binding</keyword>
<dbReference type="HAMAP" id="MF_00747">
    <property type="entry name" value="AceK"/>
    <property type="match status" value="1"/>
</dbReference>
<evidence type="ECO:0000256" key="9">
    <source>
        <dbReference type="ARBA" id="ARBA00022840"/>
    </source>
</evidence>
<dbReference type="GO" id="GO:0006099">
    <property type="term" value="P:tricarboxylic acid cycle"/>
    <property type="evidence" value="ECO:0007669"/>
    <property type="project" value="UniProtKB-KW"/>
</dbReference>
<keyword evidence="7" id="KW-0418">Kinase</keyword>
<evidence type="ECO:0000256" key="2">
    <source>
        <dbReference type="ARBA" id="ARBA00022490"/>
    </source>
</evidence>
<evidence type="ECO:0000259" key="11">
    <source>
        <dbReference type="Pfam" id="PF06315"/>
    </source>
</evidence>
<dbReference type="GO" id="GO:0005524">
    <property type="term" value="F:ATP binding"/>
    <property type="evidence" value="ECO:0007669"/>
    <property type="project" value="UniProtKB-KW"/>
</dbReference>
<evidence type="ECO:0000313" key="13">
    <source>
        <dbReference type="EMBL" id="CAB4707731.1"/>
    </source>
</evidence>
<dbReference type="PANTHER" id="PTHR39559:SF1">
    <property type="entry name" value="ISOCITRATE DEHYDROGENASE KINASE_PHOSPHATASE"/>
    <property type="match status" value="1"/>
</dbReference>
<evidence type="ECO:0000256" key="6">
    <source>
        <dbReference type="ARBA" id="ARBA00022741"/>
    </source>
</evidence>
<feature type="domain" description="Isocitrate dehydrogenase kinase/phosphatase (AceK) kinase" evidence="11">
    <location>
        <begin position="335"/>
        <end position="588"/>
    </location>
</feature>
<dbReference type="PIRSF" id="PIRSF000719">
    <property type="entry name" value="AceK"/>
    <property type="match status" value="1"/>
</dbReference>
<keyword evidence="4" id="KW-0816">Tricarboxylic acid cycle</keyword>
<dbReference type="InterPro" id="IPR046855">
    <property type="entry name" value="AceK_kinase"/>
</dbReference>
<keyword evidence="1" id="KW-0329">Glyoxylate bypass</keyword>
<feature type="domain" description="Isocitrate dehydrogenase kinase/phosphatase (AceK) regulatory" evidence="12">
    <location>
        <begin position="32"/>
        <end position="333"/>
    </location>
</feature>
<dbReference type="GO" id="GO:0004721">
    <property type="term" value="F:phosphoprotein phosphatase activity"/>
    <property type="evidence" value="ECO:0007669"/>
    <property type="project" value="UniProtKB-KW"/>
</dbReference>
<dbReference type="GO" id="GO:0008772">
    <property type="term" value="F:[isocitrate dehydrogenase (NADP+)] kinase activity"/>
    <property type="evidence" value="ECO:0007669"/>
    <property type="project" value="InterPro"/>
</dbReference>
<dbReference type="EMBL" id="CAEZXP010000008">
    <property type="protein sequence ID" value="CAB4707731.1"/>
    <property type="molecule type" value="Genomic_DNA"/>
</dbReference>
<dbReference type="PANTHER" id="PTHR39559">
    <property type="match status" value="1"/>
</dbReference>
<evidence type="ECO:0000256" key="8">
    <source>
        <dbReference type="ARBA" id="ARBA00022801"/>
    </source>
</evidence>
<dbReference type="NCBIfam" id="NF002804">
    <property type="entry name" value="PRK02946.1"/>
    <property type="match status" value="1"/>
</dbReference>
<keyword evidence="8" id="KW-0378">Hydrolase</keyword>
<dbReference type="GO" id="GO:0005737">
    <property type="term" value="C:cytoplasm"/>
    <property type="evidence" value="ECO:0007669"/>
    <property type="project" value="InterPro"/>
</dbReference>
<dbReference type="InterPro" id="IPR010452">
    <property type="entry name" value="Isocitrate_DH_AceK"/>
</dbReference>
<accession>A0A6J6Q7L2</accession>
<evidence type="ECO:0000259" key="12">
    <source>
        <dbReference type="Pfam" id="PF20423"/>
    </source>
</evidence>
<name>A0A6J6Q7L2_9ZZZZ</name>
<reference evidence="13" key="1">
    <citation type="submission" date="2020-05" db="EMBL/GenBank/DDBJ databases">
        <authorList>
            <person name="Chiriac C."/>
            <person name="Salcher M."/>
            <person name="Ghai R."/>
            <person name="Kavagutti S V."/>
        </authorList>
    </citation>
    <scope>NUCLEOTIDE SEQUENCE</scope>
</reference>
<evidence type="ECO:0000256" key="3">
    <source>
        <dbReference type="ARBA" id="ARBA00022527"/>
    </source>
</evidence>
<dbReference type="Pfam" id="PF20423">
    <property type="entry name" value="AceK_regulatory"/>
    <property type="match status" value="1"/>
</dbReference>
<keyword evidence="3" id="KW-0723">Serine/threonine-protein kinase</keyword>
<dbReference type="InterPro" id="IPR046854">
    <property type="entry name" value="AceK_regulatory"/>
</dbReference>
<evidence type="ECO:0000256" key="7">
    <source>
        <dbReference type="ARBA" id="ARBA00022777"/>
    </source>
</evidence>
<organism evidence="13">
    <name type="scientific">freshwater metagenome</name>
    <dbReference type="NCBI Taxonomy" id="449393"/>
    <lineage>
        <taxon>unclassified sequences</taxon>
        <taxon>metagenomes</taxon>
        <taxon>ecological metagenomes</taxon>
    </lineage>
</organism>